<keyword evidence="9 13" id="KW-0862">Zinc</keyword>
<evidence type="ECO:0000256" key="8">
    <source>
        <dbReference type="ARBA" id="ARBA00022801"/>
    </source>
</evidence>
<feature type="binding site" evidence="15">
    <location>
        <position position="204"/>
    </location>
    <ligand>
        <name>substrate</name>
    </ligand>
</feature>
<feature type="binding site" evidence="15">
    <location>
        <position position="181"/>
    </location>
    <ligand>
        <name>substrate</name>
    </ligand>
</feature>
<feature type="binding site" evidence="16">
    <location>
        <position position="72"/>
    </location>
    <ligand>
        <name>Zn(2+)</name>
        <dbReference type="ChEBI" id="CHEBI:29105"/>
        <note>catalytic</note>
    </ligand>
</feature>
<comment type="catalytic activity">
    <reaction evidence="13">
        <text>5-amino-6-(5-phospho-D-ribitylamino)uracil + NADP(+) = 5-amino-6-(5-phospho-D-ribosylamino)uracil + NADPH + H(+)</text>
        <dbReference type="Rhea" id="RHEA:17845"/>
        <dbReference type="ChEBI" id="CHEBI:15378"/>
        <dbReference type="ChEBI" id="CHEBI:57783"/>
        <dbReference type="ChEBI" id="CHEBI:58349"/>
        <dbReference type="ChEBI" id="CHEBI:58421"/>
        <dbReference type="ChEBI" id="CHEBI:58453"/>
        <dbReference type="EC" id="1.1.1.193"/>
    </reaction>
</comment>
<gene>
    <name evidence="18" type="primary">ribD</name>
    <name evidence="18" type="ORF">CA13_44780</name>
</gene>
<dbReference type="PROSITE" id="PS00903">
    <property type="entry name" value="CYT_DCMP_DEAMINASES_1"/>
    <property type="match status" value="1"/>
</dbReference>
<evidence type="ECO:0000256" key="13">
    <source>
        <dbReference type="PIRNR" id="PIRNR006769"/>
    </source>
</evidence>
<feature type="binding site" evidence="15">
    <location>
        <position position="290"/>
    </location>
    <ligand>
        <name>substrate</name>
    </ligand>
</feature>
<keyword evidence="10 13" id="KW-0521">NADP</keyword>
<dbReference type="InterPro" id="IPR024072">
    <property type="entry name" value="DHFR-like_dom_sf"/>
</dbReference>
<dbReference type="Pfam" id="PF01872">
    <property type="entry name" value="RibD_C"/>
    <property type="match status" value="1"/>
</dbReference>
<keyword evidence="8 13" id="KW-0378">Hydrolase</keyword>
<feature type="active site" description="Proton donor" evidence="14">
    <location>
        <position position="46"/>
    </location>
</feature>
<dbReference type="EC" id="3.5.4.26" evidence="13"/>
<dbReference type="InterPro" id="IPR016193">
    <property type="entry name" value="Cytidine_deaminase-like"/>
</dbReference>
<dbReference type="InterPro" id="IPR050765">
    <property type="entry name" value="Riboflavin_Biosynth_HTPR"/>
</dbReference>
<dbReference type="EMBL" id="SJPJ01000001">
    <property type="protein sequence ID" value="TWT83015.1"/>
    <property type="molecule type" value="Genomic_DNA"/>
</dbReference>
<dbReference type="Pfam" id="PF00383">
    <property type="entry name" value="dCMP_cyt_deam_1"/>
    <property type="match status" value="1"/>
</dbReference>
<evidence type="ECO:0000256" key="11">
    <source>
        <dbReference type="ARBA" id="ARBA00023002"/>
    </source>
</evidence>
<accession>A0A5C5Z713</accession>
<comment type="caution">
    <text evidence="18">The sequence shown here is derived from an EMBL/GenBank/DDBJ whole genome shotgun (WGS) entry which is preliminary data.</text>
</comment>
<dbReference type="PROSITE" id="PS51747">
    <property type="entry name" value="CYT_DCMP_DEAMINASES_2"/>
    <property type="match status" value="1"/>
</dbReference>
<comment type="pathway">
    <text evidence="3 13">Cofactor biosynthesis; riboflavin biosynthesis; 5-amino-6-(D-ribitylamino)uracil from GTP: step 3/4.</text>
</comment>
<comment type="cofactor">
    <cofactor evidence="13 16">
        <name>Zn(2+)</name>
        <dbReference type="ChEBI" id="CHEBI:29105"/>
    </cofactor>
    <text evidence="13 16">Binds 1 zinc ion.</text>
</comment>
<dbReference type="FunFam" id="3.40.140.10:FF:000025">
    <property type="entry name" value="Riboflavin biosynthesis protein RibD"/>
    <property type="match status" value="1"/>
</dbReference>
<evidence type="ECO:0000256" key="9">
    <source>
        <dbReference type="ARBA" id="ARBA00022833"/>
    </source>
</evidence>
<dbReference type="PANTHER" id="PTHR38011">
    <property type="entry name" value="DIHYDROFOLATE REDUCTASE FAMILY PROTEIN (AFU_ORTHOLOGUE AFUA_8G06820)"/>
    <property type="match status" value="1"/>
</dbReference>
<dbReference type="NCBIfam" id="TIGR00227">
    <property type="entry name" value="ribD_Cterm"/>
    <property type="match status" value="1"/>
</dbReference>
<dbReference type="GO" id="GO:0008703">
    <property type="term" value="F:5-amino-6-(5-phosphoribosylamino)uracil reductase activity"/>
    <property type="evidence" value="ECO:0007669"/>
    <property type="project" value="UniProtKB-EC"/>
</dbReference>
<dbReference type="Gene3D" id="3.40.140.10">
    <property type="entry name" value="Cytidine Deaminase, domain 2"/>
    <property type="match status" value="1"/>
</dbReference>
<feature type="binding site" evidence="15">
    <location>
        <position position="167"/>
    </location>
    <ligand>
        <name>substrate</name>
    </ligand>
</feature>
<evidence type="ECO:0000256" key="12">
    <source>
        <dbReference type="ARBA" id="ARBA00023268"/>
    </source>
</evidence>
<dbReference type="SUPFAM" id="SSF53597">
    <property type="entry name" value="Dihydrofolate reductase-like"/>
    <property type="match status" value="1"/>
</dbReference>
<comment type="catalytic activity">
    <reaction evidence="13">
        <text>2,5-diamino-6-hydroxy-4-(5-phosphoribosylamino)-pyrimidine + H2O + H(+) = 5-amino-6-(5-phospho-D-ribosylamino)uracil + NH4(+)</text>
        <dbReference type="Rhea" id="RHEA:21868"/>
        <dbReference type="ChEBI" id="CHEBI:15377"/>
        <dbReference type="ChEBI" id="CHEBI:15378"/>
        <dbReference type="ChEBI" id="CHEBI:28938"/>
        <dbReference type="ChEBI" id="CHEBI:58453"/>
        <dbReference type="ChEBI" id="CHEBI:58614"/>
        <dbReference type="EC" id="3.5.4.26"/>
    </reaction>
</comment>
<evidence type="ECO:0000256" key="2">
    <source>
        <dbReference type="ARBA" id="ARBA00004882"/>
    </source>
</evidence>
<comment type="function">
    <text evidence="1 13">Converts 2,5-diamino-6-(ribosylamino)-4(3h)-pyrimidinone 5'-phosphate into 5-amino-6-(ribosylamino)-2,4(1h,3h)-pyrimidinedione 5'-phosphate.</text>
</comment>
<evidence type="ECO:0000313" key="19">
    <source>
        <dbReference type="Proteomes" id="UP000315010"/>
    </source>
</evidence>
<evidence type="ECO:0000256" key="15">
    <source>
        <dbReference type="PIRSR" id="PIRSR006769-2"/>
    </source>
</evidence>
<feature type="binding site" evidence="15">
    <location>
        <begin position="292"/>
        <end position="298"/>
    </location>
    <ligand>
        <name>NADP(+)</name>
        <dbReference type="ChEBI" id="CHEBI:58349"/>
    </ligand>
</feature>
<keyword evidence="11 13" id="KW-0560">Oxidoreductase</keyword>
<dbReference type="InterPro" id="IPR002734">
    <property type="entry name" value="RibDG_C"/>
</dbReference>
<feature type="binding site" evidence="15">
    <location>
        <position position="197"/>
    </location>
    <ligand>
        <name>NADP(+)</name>
        <dbReference type="ChEBI" id="CHEBI:58349"/>
    </ligand>
</feature>
<name>A0A5C5Z713_9BACT</name>
<evidence type="ECO:0000256" key="14">
    <source>
        <dbReference type="PIRSR" id="PIRSR006769-1"/>
    </source>
</evidence>
<evidence type="ECO:0000256" key="10">
    <source>
        <dbReference type="ARBA" id="ARBA00022857"/>
    </source>
</evidence>
<keyword evidence="12" id="KW-0511">Multifunctional enzyme</keyword>
<reference evidence="18 19" key="1">
    <citation type="submission" date="2019-02" db="EMBL/GenBank/DDBJ databases">
        <title>Deep-cultivation of Planctomycetes and their phenomic and genomic characterization uncovers novel biology.</title>
        <authorList>
            <person name="Wiegand S."/>
            <person name="Jogler M."/>
            <person name="Boedeker C."/>
            <person name="Pinto D."/>
            <person name="Vollmers J."/>
            <person name="Rivas-Marin E."/>
            <person name="Kohn T."/>
            <person name="Peeters S.H."/>
            <person name="Heuer A."/>
            <person name="Rast P."/>
            <person name="Oberbeckmann S."/>
            <person name="Bunk B."/>
            <person name="Jeske O."/>
            <person name="Meyerdierks A."/>
            <person name="Storesund J.E."/>
            <person name="Kallscheuer N."/>
            <person name="Luecker S."/>
            <person name="Lage O.M."/>
            <person name="Pohl T."/>
            <person name="Merkel B.J."/>
            <person name="Hornburger P."/>
            <person name="Mueller R.-W."/>
            <person name="Bruemmer F."/>
            <person name="Labrenz M."/>
            <person name="Spormann A.M."/>
            <person name="Op Den Camp H."/>
            <person name="Overmann J."/>
            <person name="Amann R."/>
            <person name="Jetten M.S.M."/>
            <person name="Mascher T."/>
            <person name="Medema M.H."/>
            <person name="Devos D.P."/>
            <person name="Kaster A.-K."/>
            <person name="Ovreas L."/>
            <person name="Rohde M."/>
            <person name="Galperin M.Y."/>
            <person name="Jogler C."/>
        </authorList>
    </citation>
    <scope>NUCLEOTIDE SEQUENCE [LARGE SCALE GENOMIC DNA]</scope>
    <source>
        <strain evidence="18 19">CA13</strain>
    </source>
</reference>
<dbReference type="UniPathway" id="UPA00275">
    <property type="reaction ID" value="UER00401"/>
</dbReference>
<feature type="binding site" evidence="15">
    <location>
        <position position="193"/>
    </location>
    <ligand>
        <name>NADP(+)</name>
        <dbReference type="ChEBI" id="CHEBI:58349"/>
    </ligand>
</feature>
<comment type="similarity">
    <text evidence="4 13">In the N-terminal section; belongs to the cytidine and deoxycytidylate deaminase family.</text>
</comment>
<feature type="domain" description="CMP/dCMP-type deaminase" evidence="17">
    <location>
        <begin position="1"/>
        <end position="120"/>
    </location>
</feature>
<dbReference type="GO" id="GO:0009231">
    <property type="term" value="P:riboflavin biosynthetic process"/>
    <property type="evidence" value="ECO:0007669"/>
    <property type="project" value="UniProtKB-UniPathway"/>
</dbReference>
<evidence type="ECO:0000313" key="18">
    <source>
        <dbReference type="EMBL" id="TWT83015.1"/>
    </source>
</evidence>
<evidence type="ECO:0000256" key="1">
    <source>
        <dbReference type="ARBA" id="ARBA00002151"/>
    </source>
</evidence>
<dbReference type="SUPFAM" id="SSF53927">
    <property type="entry name" value="Cytidine deaminase-like"/>
    <property type="match status" value="1"/>
</dbReference>
<evidence type="ECO:0000256" key="5">
    <source>
        <dbReference type="ARBA" id="ARBA00007417"/>
    </source>
</evidence>
<dbReference type="Gene3D" id="3.40.430.10">
    <property type="entry name" value="Dihydrofolate Reductase, subunit A"/>
    <property type="match status" value="1"/>
</dbReference>
<keyword evidence="6 13" id="KW-0686">Riboflavin biosynthesis</keyword>
<dbReference type="EC" id="1.1.1.193" evidence="13"/>
<dbReference type="PANTHER" id="PTHR38011:SF7">
    <property type="entry name" value="2,5-DIAMINO-6-RIBOSYLAMINO-4(3H)-PYRIMIDINONE 5'-PHOSPHATE REDUCTASE"/>
    <property type="match status" value="1"/>
</dbReference>
<evidence type="ECO:0000256" key="7">
    <source>
        <dbReference type="ARBA" id="ARBA00022723"/>
    </source>
</evidence>
<dbReference type="GO" id="GO:0008270">
    <property type="term" value="F:zinc ion binding"/>
    <property type="evidence" value="ECO:0007669"/>
    <property type="project" value="InterPro"/>
</dbReference>
<dbReference type="InterPro" id="IPR002125">
    <property type="entry name" value="CMP_dCMP_dom"/>
</dbReference>
<feature type="binding site" evidence="15">
    <location>
        <position position="201"/>
    </location>
    <ligand>
        <name>substrate</name>
    </ligand>
</feature>
<feature type="binding site" evidence="16">
    <location>
        <position position="44"/>
    </location>
    <ligand>
        <name>Zn(2+)</name>
        <dbReference type="ChEBI" id="CHEBI:29105"/>
        <note>catalytic</note>
    </ligand>
</feature>
<keyword evidence="19" id="KW-1185">Reference proteome</keyword>
<feature type="binding site" evidence="15">
    <location>
        <position position="151"/>
    </location>
    <ligand>
        <name>NADP(+)</name>
        <dbReference type="ChEBI" id="CHEBI:58349"/>
    </ligand>
</feature>
<evidence type="ECO:0000256" key="4">
    <source>
        <dbReference type="ARBA" id="ARBA00005259"/>
    </source>
</evidence>
<evidence type="ECO:0000256" key="16">
    <source>
        <dbReference type="PIRSR" id="PIRSR006769-3"/>
    </source>
</evidence>
<sequence length="362" mass="38566">MKRALQLAEQGLGSVEPNPMVGCVIVRDGTVIGEGYHQRFGEAHAEVNALQACQEANETTRGATAYVTLEPCCHFGKTPPCSQALIKAGVRRVVIAMTDPFDKVDGGGLVELNAAGIETSTGVMQHEALELNSAYRKRVQTGRPWCIAKWAMTADGRIATSIGQSQWITNETSRHDVHLLRGRCDAILVGMGTVIADDPMLTARPTGPRTATRVVFCSTRLPSTSSKLVQSAQQGPLLLIVSSTINAERLAPLQRLGANVYRCKSSDLVSIASEGIEHLGSLGMTNVMIEGGGELMGSVVKSGEIDEYHIYVGAKVFGGRTAPGPIGGKGFETLAEAVQLRLVGSQQIGNDIKLIYRKALIS</sequence>
<dbReference type="NCBIfam" id="TIGR00326">
    <property type="entry name" value="eubact_ribD"/>
    <property type="match status" value="1"/>
</dbReference>
<dbReference type="GO" id="GO:0050661">
    <property type="term" value="F:NADP binding"/>
    <property type="evidence" value="ECO:0007669"/>
    <property type="project" value="InterPro"/>
</dbReference>
<evidence type="ECO:0000259" key="17">
    <source>
        <dbReference type="PROSITE" id="PS51747"/>
    </source>
</evidence>
<feature type="binding site" evidence="16">
    <location>
        <position position="81"/>
    </location>
    <ligand>
        <name>Zn(2+)</name>
        <dbReference type="ChEBI" id="CHEBI:29105"/>
        <note>catalytic</note>
    </ligand>
</feature>
<dbReference type="InterPro" id="IPR011549">
    <property type="entry name" value="RibD_C"/>
</dbReference>
<dbReference type="PIRSF" id="PIRSF006769">
    <property type="entry name" value="RibD"/>
    <property type="match status" value="1"/>
</dbReference>
<dbReference type="Proteomes" id="UP000315010">
    <property type="component" value="Unassembled WGS sequence"/>
</dbReference>
<feature type="binding site" evidence="15">
    <location>
        <position position="165"/>
    </location>
    <ligand>
        <name>substrate</name>
    </ligand>
</feature>
<evidence type="ECO:0000256" key="6">
    <source>
        <dbReference type="ARBA" id="ARBA00022619"/>
    </source>
</evidence>
<keyword evidence="7 13" id="KW-0479">Metal-binding</keyword>
<organism evidence="18 19">
    <name type="scientific">Novipirellula herctigrandis</name>
    <dbReference type="NCBI Taxonomy" id="2527986"/>
    <lineage>
        <taxon>Bacteria</taxon>
        <taxon>Pseudomonadati</taxon>
        <taxon>Planctomycetota</taxon>
        <taxon>Planctomycetia</taxon>
        <taxon>Pirellulales</taxon>
        <taxon>Pirellulaceae</taxon>
        <taxon>Novipirellula</taxon>
    </lineage>
</organism>
<dbReference type="AlphaFoldDB" id="A0A5C5Z713"/>
<comment type="pathway">
    <text evidence="2 13">Cofactor biosynthesis; riboflavin biosynthesis; 5-amino-6-(D-ribitylamino)uracil from GTP: step 2/4.</text>
</comment>
<protein>
    <recommendedName>
        <fullName evidence="13">Riboflavin biosynthesis protein RibD</fullName>
    </recommendedName>
    <domain>
        <recommendedName>
            <fullName evidence="13">Diaminohydroxyphosphoribosylaminopyrimidine deaminase</fullName>
            <shortName evidence="13">DRAP deaminase</shortName>
            <ecNumber evidence="13">3.5.4.26</ecNumber>
        </recommendedName>
        <alternativeName>
            <fullName evidence="13">Riboflavin-specific deaminase</fullName>
        </alternativeName>
    </domain>
    <domain>
        <recommendedName>
            <fullName evidence="13">5-amino-6-(5-phosphoribosylamino)uracil reductase</fullName>
            <ecNumber evidence="13">1.1.1.193</ecNumber>
        </recommendedName>
        <alternativeName>
            <fullName evidence="13">HTP reductase</fullName>
        </alternativeName>
    </domain>
</protein>
<evidence type="ECO:0000256" key="3">
    <source>
        <dbReference type="ARBA" id="ARBA00004910"/>
    </source>
</evidence>
<proteinExistence type="inferred from homology"/>
<dbReference type="InterPro" id="IPR004794">
    <property type="entry name" value="Eubact_RibD"/>
</dbReference>
<dbReference type="InterPro" id="IPR016192">
    <property type="entry name" value="APOBEC/CMP_deaminase_Zn-bd"/>
</dbReference>
<dbReference type="GO" id="GO:0008835">
    <property type="term" value="F:diaminohydroxyphosphoribosylaminopyrimidine deaminase activity"/>
    <property type="evidence" value="ECO:0007669"/>
    <property type="project" value="UniProtKB-EC"/>
</dbReference>
<dbReference type="CDD" id="cd01284">
    <property type="entry name" value="Riboflavin_deaminase-reductase"/>
    <property type="match status" value="1"/>
</dbReference>
<feature type="binding site" evidence="15">
    <location>
        <position position="218"/>
    </location>
    <ligand>
        <name>NADP(+)</name>
        <dbReference type="ChEBI" id="CHEBI:58349"/>
    </ligand>
</feature>
<comment type="similarity">
    <text evidence="5 13">In the C-terminal section; belongs to the HTP reductase family.</text>
</comment>